<dbReference type="InterPro" id="IPR001789">
    <property type="entry name" value="Sig_transdc_resp-reg_receiver"/>
</dbReference>
<dbReference type="InterPro" id="IPR005467">
    <property type="entry name" value="His_kinase_dom"/>
</dbReference>
<dbReference type="EMBL" id="BACD03000009">
    <property type="protein sequence ID" value="GAO47513.1"/>
    <property type="molecule type" value="Genomic_DNA"/>
</dbReference>
<dbReference type="InterPro" id="IPR036890">
    <property type="entry name" value="HATPase_C_sf"/>
</dbReference>
<dbReference type="EC" id="2.7.13.3" evidence="2"/>
<dbReference type="PANTHER" id="PTHR45339">
    <property type="entry name" value="HYBRID SIGNAL TRANSDUCTION HISTIDINE KINASE J"/>
    <property type="match status" value="1"/>
</dbReference>
<feature type="region of interest" description="Disordered" evidence="10">
    <location>
        <begin position="907"/>
        <end position="934"/>
    </location>
</feature>
<dbReference type="CDD" id="cd17546">
    <property type="entry name" value="REC_hyHK_CKI1_RcsC-like"/>
    <property type="match status" value="1"/>
</dbReference>
<dbReference type="SUPFAM" id="SSF52172">
    <property type="entry name" value="CheY-like"/>
    <property type="match status" value="1"/>
</dbReference>
<dbReference type="InterPro" id="IPR003018">
    <property type="entry name" value="GAF"/>
</dbReference>
<evidence type="ECO:0000256" key="6">
    <source>
        <dbReference type="ARBA" id="ARBA00022777"/>
    </source>
</evidence>
<evidence type="ECO:0000256" key="7">
    <source>
        <dbReference type="ARBA" id="ARBA00022840"/>
    </source>
</evidence>
<dbReference type="FunFam" id="3.30.565.10:FF:000010">
    <property type="entry name" value="Sensor histidine kinase RcsC"/>
    <property type="match status" value="1"/>
</dbReference>
<feature type="compositionally biased region" description="Polar residues" evidence="10">
    <location>
        <begin position="1563"/>
        <end position="1582"/>
    </location>
</feature>
<dbReference type="InterPro" id="IPR004358">
    <property type="entry name" value="Sig_transdc_His_kin-like_C"/>
</dbReference>
<accession>A0A0E9NCI8</accession>
<evidence type="ECO:0000259" key="13">
    <source>
        <dbReference type="PROSITE" id="PS50110"/>
    </source>
</evidence>
<dbReference type="SMART" id="SM00220">
    <property type="entry name" value="S_TKc"/>
    <property type="match status" value="1"/>
</dbReference>
<dbReference type="SMART" id="SM00387">
    <property type="entry name" value="HATPase_c"/>
    <property type="match status" value="1"/>
</dbReference>
<dbReference type="SUPFAM" id="SSF52540">
    <property type="entry name" value="P-loop containing nucleoside triphosphate hydrolases"/>
    <property type="match status" value="1"/>
</dbReference>
<reference evidence="14 15" key="2">
    <citation type="journal article" date="2014" name="J. Gen. Appl. Microbiol.">
        <title>The early diverging ascomycetous budding yeast Saitoella complicata has three histone deacetylases belonging to the Clr6, Hos2, and Rpd3 lineages.</title>
        <authorList>
            <person name="Nishida H."/>
            <person name="Matsumoto T."/>
            <person name="Kondo S."/>
            <person name="Hamamoto M."/>
            <person name="Yoshikawa H."/>
        </authorList>
    </citation>
    <scope>NUCLEOTIDE SEQUENCE [LARGE SCALE GENOMIC DNA]</scope>
    <source>
        <strain evidence="14 15">NRRL Y-17804</strain>
    </source>
</reference>
<dbReference type="SUPFAM" id="SSF56112">
    <property type="entry name" value="Protein kinase-like (PK-like)"/>
    <property type="match status" value="1"/>
</dbReference>
<dbReference type="InterPro" id="IPR027417">
    <property type="entry name" value="P-loop_NTPase"/>
</dbReference>
<dbReference type="InterPro" id="IPR000719">
    <property type="entry name" value="Prot_kinase_dom"/>
</dbReference>
<keyword evidence="4" id="KW-0808">Transferase</keyword>
<evidence type="ECO:0000256" key="2">
    <source>
        <dbReference type="ARBA" id="ARBA00012438"/>
    </source>
</evidence>
<dbReference type="PROSITE" id="PS50011">
    <property type="entry name" value="PROTEIN_KINASE_DOM"/>
    <property type="match status" value="1"/>
</dbReference>
<dbReference type="Gene3D" id="3.40.50.2300">
    <property type="match status" value="1"/>
</dbReference>
<dbReference type="InterPro" id="IPR011009">
    <property type="entry name" value="Kinase-like_dom_sf"/>
</dbReference>
<reference evidence="14 15" key="1">
    <citation type="journal article" date="2011" name="J. Gen. Appl. Microbiol.">
        <title>Draft genome sequencing of the enigmatic yeast Saitoella complicata.</title>
        <authorList>
            <person name="Nishida H."/>
            <person name="Hamamoto M."/>
            <person name="Sugiyama J."/>
        </authorList>
    </citation>
    <scope>NUCLEOTIDE SEQUENCE [LARGE SCALE GENOMIC DNA]</scope>
    <source>
        <strain evidence="14 15">NRRL Y-17804</strain>
    </source>
</reference>
<dbReference type="PANTHER" id="PTHR45339:SF3">
    <property type="entry name" value="HISTIDINE KINASE"/>
    <property type="match status" value="1"/>
</dbReference>
<evidence type="ECO:0000256" key="10">
    <source>
        <dbReference type="SAM" id="MobiDB-lite"/>
    </source>
</evidence>
<dbReference type="PROSITE" id="PS50109">
    <property type="entry name" value="HIS_KIN"/>
    <property type="match status" value="1"/>
</dbReference>
<dbReference type="Proteomes" id="UP000033140">
    <property type="component" value="Unassembled WGS sequence"/>
</dbReference>
<keyword evidence="5" id="KW-0547">Nucleotide-binding</keyword>
<dbReference type="Gene3D" id="3.30.450.40">
    <property type="match status" value="1"/>
</dbReference>
<dbReference type="Gene3D" id="1.10.287.130">
    <property type="match status" value="1"/>
</dbReference>
<feature type="domain" description="Response regulatory" evidence="13">
    <location>
        <begin position="2242"/>
        <end position="2359"/>
    </location>
</feature>
<dbReference type="PROSITE" id="PS50110">
    <property type="entry name" value="RESPONSE_REGULATORY"/>
    <property type="match status" value="1"/>
</dbReference>
<dbReference type="SMART" id="SM00388">
    <property type="entry name" value="HisKA"/>
    <property type="match status" value="1"/>
</dbReference>
<evidence type="ECO:0000259" key="11">
    <source>
        <dbReference type="PROSITE" id="PS50011"/>
    </source>
</evidence>
<dbReference type="SUPFAM" id="SSF55874">
    <property type="entry name" value="ATPase domain of HSP90 chaperone/DNA topoisomerase II/histidine kinase"/>
    <property type="match status" value="1"/>
</dbReference>
<dbReference type="SUPFAM" id="SSF47384">
    <property type="entry name" value="Homodimeric domain of signal transducing histidine kinase"/>
    <property type="match status" value="1"/>
</dbReference>
<dbReference type="Pfam" id="PF00512">
    <property type="entry name" value="HisKA"/>
    <property type="match status" value="1"/>
</dbReference>
<feature type="modified residue" description="4-aspartylphosphate" evidence="9">
    <location>
        <position position="2291"/>
    </location>
</feature>
<name>A0A0E9NCI8_SAICN</name>
<evidence type="ECO:0000256" key="3">
    <source>
        <dbReference type="ARBA" id="ARBA00022553"/>
    </source>
</evidence>
<feature type="domain" description="Protein kinase" evidence="11">
    <location>
        <begin position="109"/>
        <end position="385"/>
    </location>
</feature>
<dbReference type="InterPro" id="IPR036097">
    <property type="entry name" value="HisK_dim/P_sf"/>
</dbReference>
<evidence type="ECO:0000259" key="12">
    <source>
        <dbReference type="PROSITE" id="PS50109"/>
    </source>
</evidence>
<dbReference type="FunFam" id="1.10.287.130:FF:000002">
    <property type="entry name" value="Two-component osmosensing histidine kinase"/>
    <property type="match status" value="1"/>
</dbReference>
<proteinExistence type="predicted"/>
<dbReference type="Pfam" id="PF00069">
    <property type="entry name" value="Pkinase"/>
    <property type="match status" value="1"/>
</dbReference>
<dbReference type="Gene3D" id="3.40.50.300">
    <property type="entry name" value="P-loop containing nucleotide triphosphate hydrolases"/>
    <property type="match status" value="1"/>
</dbReference>
<dbReference type="PRINTS" id="PR00344">
    <property type="entry name" value="BCTRLSENSOR"/>
</dbReference>
<comment type="catalytic activity">
    <reaction evidence="1">
        <text>ATP + protein L-histidine = ADP + protein N-phospho-L-histidine.</text>
        <dbReference type="EC" id="2.7.13.3"/>
    </reaction>
</comment>
<reference evidence="14 15" key="3">
    <citation type="journal article" date="2015" name="Genome Announc.">
        <title>Draft Genome Sequence of the Archiascomycetous Yeast Saitoella complicata.</title>
        <authorList>
            <person name="Yamauchi K."/>
            <person name="Kondo S."/>
            <person name="Hamamoto M."/>
            <person name="Takahashi Y."/>
            <person name="Ogura Y."/>
            <person name="Hayashi T."/>
            <person name="Nishida H."/>
        </authorList>
    </citation>
    <scope>NUCLEOTIDE SEQUENCE [LARGE SCALE GENOMIC DNA]</scope>
    <source>
        <strain evidence="14 15">NRRL Y-17804</strain>
    </source>
</reference>
<dbReference type="CDD" id="cd00082">
    <property type="entry name" value="HisKA"/>
    <property type="match status" value="1"/>
</dbReference>
<dbReference type="InterPro" id="IPR029016">
    <property type="entry name" value="GAF-like_dom_sf"/>
</dbReference>
<feature type="domain" description="Histidine kinase" evidence="12">
    <location>
        <begin position="1834"/>
        <end position="2060"/>
    </location>
</feature>
<dbReference type="SMART" id="SM00065">
    <property type="entry name" value="GAF"/>
    <property type="match status" value="1"/>
</dbReference>
<keyword evidence="6" id="KW-0418">Kinase</keyword>
<dbReference type="Pfam" id="PF00072">
    <property type="entry name" value="Response_reg"/>
    <property type="match status" value="1"/>
</dbReference>
<evidence type="ECO:0000313" key="14">
    <source>
        <dbReference type="EMBL" id="GAO47513.1"/>
    </source>
</evidence>
<evidence type="ECO:0000256" key="5">
    <source>
        <dbReference type="ARBA" id="ARBA00022741"/>
    </source>
</evidence>
<organism evidence="14 15">
    <name type="scientific">Saitoella complicata (strain BCRC 22490 / CBS 7301 / JCM 7358 / NBRC 10748 / NRRL Y-17804)</name>
    <dbReference type="NCBI Taxonomy" id="698492"/>
    <lineage>
        <taxon>Eukaryota</taxon>
        <taxon>Fungi</taxon>
        <taxon>Dikarya</taxon>
        <taxon>Ascomycota</taxon>
        <taxon>Taphrinomycotina</taxon>
        <taxon>Taphrinomycotina incertae sedis</taxon>
        <taxon>Saitoella</taxon>
    </lineage>
</organism>
<dbReference type="Pfam" id="PF13191">
    <property type="entry name" value="AAA_16"/>
    <property type="match status" value="1"/>
</dbReference>
<dbReference type="Pfam" id="PF01590">
    <property type="entry name" value="GAF"/>
    <property type="match status" value="1"/>
</dbReference>
<evidence type="ECO:0000313" key="15">
    <source>
        <dbReference type="Proteomes" id="UP000033140"/>
    </source>
</evidence>
<dbReference type="GO" id="GO:0005524">
    <property type="term" value="F:ATP binding"/>
    <property type="evidence" value="ECO:0007669"/>
    <property type="project" value="UniProtKB-KW"/>
</dbReference>
<dbReference type="STRING" id="698492.A0A0E9NCI8"/>
<dbReference type="Pfam" id="PF02518">
    <property type="entry name" value="HATPase_c"/>
    <property type="match status" value="1"/>
</dbReference>
<dbReference type="InterPro" id="IPR003594">
    <property type="entry name" value="HATPase_dom"/>
</dbReference>
<sequence>MHERSSSGNGPSGARVRSQRRLRWRHRETDPLQDPFFHIPYPRLPFLPCLGAGIPVCSPFCSRSPEGSVTLEHLQLRRDNRPGISPEMNTIPKCLIDLSDVKLRNYTALVPLRHHQSVLFAKAHSATRGNRVIYIAFAPKPDYMSTSRLRHEWNVWAHIHRHLSTTDGLLPSGRDLVPNMTWEIGSCGGMIVFDYGDDTEIEALRRRYFPLNPESGLPSTTPVISLDEFLGHAIQCVEILQTLHSAGVRHGNIRPDTWYVTLQGHIILSDLGNASFLDSEQEMIPSLTSHDSVAYTAPESTGRMNRDTDCRADFYSLGASFFELLTGRPLFPGLVDPLDMIHAHIVKAAPSPNICRPIDEIILRCVAKHVDERYQTAAGLLADLRDVKRRIQIAQFPVSTPIIAKPRVAGLDIPTPRDDDRASYFDTSSATPSGAQIPADRNDASHTMVQSDPCWNGFVVGKADHASRFVIADDMYGRQDELSTIIEAFDCVAKTGSLSVITIKGFSGVGKSRLVHEAGRHMLGHGATMVSGKYNQYDNVPFATVVQALSELIRQLLTATDDALLDWRAKIRHALGEEARVVTEVISDIQFIMGIDYATNAPALPELPPLAAEERFKRVLKSLLRVFTTSNDSGRVERGRGPLVIFFDDIQWATTTDLQLIAGLVNDEAHDAMANLLLICAYRDNEVGPNHPVHTVFHQTVRLAAEIELGVLDRASVECIIADTLHCQEDDTHLNELVEIIMERTLGNAFFTVQMLKAIHREGWFTFDFASSQWMWDIEGIQTMQLSSDVVEFMIGEIEKLDEDTREALKVAAFLGDASFRLDTLSIIMNSSVTDVAKALWPAIMFGLVVPKSQGYKRTIAMADASQWNAPGVVESIGPDGITHMTMSTDDAPSMIDSAGFYQPFSSEDDTASTDLTTQPNTGLSARKNAEEEDRRARYRMFHDRVQQAAYGLTPESERPYKHYEIGKLLRDNLQNPQMGISIFDVCNHLRLGLEYITDPECRDDIAKLNLAAAQKALRTTAYAPALMYLRVTEQLLPVDMWETSYQMAFDFHSAIITALFSMTEYDDALRYIETLREHIKSDLEVLQVAILHSRVLAARGKYTEAVKNISYLSLVGMKFPTDESTSEERRKLMQSLVDECTITPVEIATLANRPYLEDELVATAFDLANELFAVMVILSHELLQHALLNGISIVIKRGMTKNCAFLLAIHAVRLSSIDNAYGWSPEAADAWNQLAIALVPATNDPLLAAPAWTAIAVTTPWRNDIRKARPYYVKAFEAAIASARKDFVFLAFTDMSFYQILAGDPVPTVYDQVEAHAGLIKGLKRDDSFLYFNPFQQFMRNLRGSYSPDVFKLSGDAFNDDVHGPAMVSSGLLLPMSMYYLQKIILAMVFDEYRLAAKLYKEALPALPGTAGILFEAYLHYWGTVAHIAAAIEGEAYDAEMVQRNLDRMQAWATHSPNNFDGLVIHLQAEQWFIAKDYRESIRLFDLAIKHADQNSQPHHVAFFNLRASMMLEVAKGRKMAGGYVMEAFDYFGRWGCEAKLEQLASQWPQYIAVSLPESQTKIGASKSPSNAKENVSTPTDPASLHLPKSVVESNSFQSSGASLSHTNTHTNSSGKETTSSGSAAEKIARMTLADQLDFRLALQGSLAISESHEVSEVVQRIGTILLRCAGADYCALLTFNGGKLFVEATSTSLGTIPYTKRFADSSLVPLSLVNYVTRKKTPVVNDPNSVGTSGIDKYLRTNRPHSVLVLPLMSQSKLIGIVFLQNTHVPNAFNKERLDLLSLLATQAAVSLDRSHVFAQLESLVRERTAELQEAKEVAEAATSLKSQFLATMSHEIRTPFNAVIGMASLLKDSDLDAQQRDYVETISSAATDLLTIINDILDLSKIESGKLVFEYTSFSIRNCIESAMELVLGTVKSLDFAFLSSVKDTDDLIIGDPTRIRQIILNLLSNASKFTPEGRVVVRMSGQEIVRSPGSRKALKFLVAVEDTGIGIAPNAKDKLFKSFSQIDSGASRKFGGTGLGLSISRQLARLMGGDIVVESEGEGKGSSFFFSFTAELSDISEVPFWSPSLNPDLVGRECIIEDASDIIRKMLCQHMSAFGFNCRCAGSLEAVEKLLQEDAASNPRRTVDVILTSSFSGTINNTFVVGDTLRRYRSDMPIVHLLSNIQNSFAESLSQKDDDFARNLDKAALDVLLNKHAKRQKVFDVIRTVMIGGNTKMLQRNNIAKSKIENLADEYPLDILLAEDNLINVKVATQILKKLGYTVDVAYDGAQAIKACANKAYDLVLMDIQMPQVDGLQATRRICEIINEEHRPFICAMTANAMTGDREKCLEAGCSDYISKPILVPALAAVIKKVSVKKR</sequence>
<dbReference type="Gene3D" id="3.30.565.10">
    <property type="entry name" value="Histidine kinase-like ATPase, C-terminal domain"/>
    <property type="match status" value="1"/>
</dbReference>
<keyword evidence="15" id="KW-1185">Reference proteome</keyword>
<keyword evidence="3 9" id="KW-0597">Phosphoprotein</keyword>
<dbReference type="GO" id="GO:0000155">
    <property type="term" value="F:phosphorelay sensor kinase activity"/>
    <property type="evidence" value="ECO:0007669"/>
    <property type="project" value="InterPro"/>
</dbReference>
<keyword evidence="7" id="KW-0067">ATP-binding</keyword>
<feature type="compositionally biased region" description="Low complexity" evidence="10">
    <location>
        <begin position="1606"/>
        <end position="1615"/>
    </location>
</feature>
<protein>
    <recommendedName>
        <fullName evidence="2">histidine kinase</fullName>
        <ecNumber evidence="2">2.7.13.3</ecNumber>
    </recommendedName>
</protein>
<evidence type="ECO:0000256" key="8">
    <source>
        <dbReference type="ARBA" id="ARBA00023012"/>
    </source>
</evidence>
<feature type="region of interest" description="Disordered" evidence="10">
    <location>
        <begin position="1"/>
        <end position="22"/>
    </location>
</feature>
<feature type="compositionally biased region" description="Polar residues" evidence="10">
    <location>
        <begin position="913"/>
        <end position="924"/>
    </location>
</feature>
<dbReference type="Gene3D" id="1.10.510.10">
    <property type="entry name" value="Transferase(Phosphotransferase) domain 1"/>
    <property type="match status" value="1"/>
</dbReference>
<gene>
    <name evidence="14" type="ORF">G7K_1718-t1</name>
</gene>
<dbReference type="CDD" id="cd16922">
    <property type="entry name" value="HATPase_EvgS-ArcB-TorS-like"/>
    <property type="match status" value="1"/>
</dbReference>
<dbReference type="SMART" id="SM00448">
    <property type="entry name" value="REC"/>
    <property type="match status" value="1"/>
</dbReference>
<evidence type="ECO:0000256" key="4">
    <source>
        <dbReference type="ARBA" id="ARBA00022679"/>
    </source>
</evidence>
<dbReference type="SUPFAM" id="SSF55781">
    <property type="entry name" value="GAF domain-like"/>
    <property type="match status" value="1"/>
</dbReference>
<dbReference type="InterPro" id="IPR041664">
    <property type="entry name" value="AAA_16"/>
</dbReference>
<dbReference type="OMA" id="TRYKLEY"/>
<comment type="caution">
    <text evidence="14">The sequence shown here is derived from an EMBL/GenBank/DDBJ whole genome shotgun (WGS) entry which is preliminary data.</text>
</comment>
<evidence type="ECO:0000256" key="1">
    <source>
        <dbReference type="ARBA" id="ARBA00000085"/>
    </source>
</evidence>
<dbReference type="InterPro" id="IPR003661">
    <property type="entry name" value="HisK_dim/P_dom"/>
</dbReference>
<feature type="region of interest" description="Disordered" evidence="10">
    <location>
        <begin position="1599"/>
        <end position="1625"/>
    </location>
</feature>
<keyword evidence="8" id="KW-0902">Two-component regulatory system</keyword>
<dbReference type="InterPro" id="IPR011006">
    <property type="entry name" value="CheY-like_superfamily"/>
</dbReference>
<feature type="region of interest" description="Disordered" evidence="10">
    <location>
        <begin position="1563"/>
        <end position="1586"/>
    </location>
</feature>
<evidence type="ECO:0000256" key="9">
    <source>
        <dbReference type="PROSITE-ProRule" id="PRU00169"/>
    </source>
</evidence>